<gene>
    <name evidence="1" type="ORF">MKW94_016342</name>
</gene>
<dbReference type="EMBL" id="JAJJMA010096129">
    <property type="protein sequence ID" value="MCL7029961.1"/>
    <property type="molecule type" value="Genomic_DNA"/>
</dbReference>
<protein>
    <recommendedName>
        <fullName evidence="3">ARM repeat superfamily protein</fullName>
    </recommendedName>
</protein>
<evidence type="ECO:0000313" key="1">
    <source>
        <dbReference type="EMBL" id="MCL7029961.1"/>
    </source>
</evidence>
<evidence type="ECO:0008006" key="3">
    <source>
        <dbReference type="Google" id="ProtNLM"/>
    </source>
</evidence>
<dbReference type="PANTHER" id="PTHR14873:SF1">
    <property type="entry name" value="OS06G0694100 PROTEIN"/>
    <property type="match status" value="1"/>
</dbReference>
<dbReference type="AlphaFoldDB" id="A0AA41V407"/>
<dbReference type="SUPFAM" id="SSF48371">
    <property type="entry name" value="ARM repeat"/>
    <property type="match status" value="1"/>
</dbReference>
<sequence length="428" mass="48728">MAKPLSEIHHNLLKLSEPINLTLLKTPYIPPEGTNISIKSILESLLPTNNKNNNSQKDIQTQTKDFCLCCALLVSTDAVQNITPLLSWIPKELTILAQQALSELPRIQFSELELGNDLGLKKLVMELIVEVLPELKGIMKESSIDYKDDGNEISAASARTPVVYAIVAAYQLRWFVTQVEYPHLGKLCSLVIPCALTALDHWSSEVKGQGMLCFIYLAKNVNAAEFGVYEDVILDICCKNIASTDELWHYVVEMSVLMVTCTQRKNPRSSWFEMMMNEMLSHLERQPSHKDRRNSWLELIEPVFNSMGIVLLAHFRRIFPLLFQWMHADEDRTVILVLERVQTIIKLTWIRNTPYIERLVDELTVTHKEAALRGAREEIRNQILQILVLLQKCKGTQFEAAWDKYKDDPNLGTLSSSLCKETAAVVAH</sequence>
<accession>A0AA41V407</accession>
<dbReference type="PANTHER" id="PTHR14873">
    <property type="entry name" value="OS06G0694100 PROTEIN"/>
    <property type="match status" value="1"/>
</dbReference>
<dbReference type="InterPro" id="IPR016024">
    <property type="entry name" value="ARM-type_fold"/>
</dbReference>
<evidence type="ECO:0000313" key="2">
    <source>
        <dbReference type="Proteomes" id="UP001177140"/>
    </source>
</evidence>
<name>A0AA41V407_PAPNU</name>
<dbReference type="Proteomes" id="UP001177140">
    <property type="component" value="Unassembled WGS sequence"/>
</dbReference>
<comment type="caution">
    <text evidence="1">The sequence shown here is derived from an EMBL/GenBank/DDBJ whole genome shotgun (WGS) entry which is preliminary data.</text>
</comment>
<organism evidence="1 2">
    <name type="scientific">Papaver nudicaule</name>
    <name type="common">Iceland poppy</name>
    <dbReference type="NCBI Taxonomy" id="74823"/>
    <lineage>
        <taxon>Eukaryota</taxon>
        <taxon>Viridiplantae</taxon>
        <taxon>Streptophyta</taxon>
        <taxon>Embryophyta</taxon>
        <taxon>Tracheophyta</taxon>
        <taxon>Spermatophyta</taxon>
        <taxon>Magnoliopsida</taxon>
        <taxon>Ranunculales</taxon>
        <taxon>Papaveraceae</taxon>
        <taxon>Papaveroideae</taxon>
        <taxon>Papaver</taxon>
    </lineage>
</organism>
<keyword evidence="2" id="KW-1185">Reference proteome</keyword>
<reference evidence="1" key="1">
    <citation type="submission" date="2022-03" db="EMBL/GenBank/DDBJ databases">
        <title>A functionally conserved STORR gene fusion in Papaver species that diverged 16.8 million years ago.</title>
        <authorList>
            <person name="Catania T."/>
        </authorList>
    </citation>
    <scope>NUCLEOTIDE SEQUENCE</scope>
    <source>
        <strain evidence="1">S-191538</strain>
    </source>
</reference>
<proteinExistence type="predicted"/>